<evidence type="ECO:0000313" key="1">
    <source>
        <dbReference type="EMBL" id="SVD26799.1"/>
    </source>
</evidence>
<evidence type="ECO:0008006" key="2">
    <source>
        <dbReference type="Google" id="ProtNLM"/>
    </source>
</evidence>
<protein>
    <recommendedName>
        <fullName evidence="2">F0F1 ATP synthase subunit alpha</fullName>
    </recommendedName>
</protein>
<dbReference type="AlphaFoldDB" id="A0A382TXL1"/>
<accession>A0A382TXL1</accession>
<feature type="non-terminal residue" evidence="1">
    <location>
        <position position="1"/>
    </location>
</feature>
<reference evidence="1" key="1">
    <citation type="submission" date="2018-05" db="EMBL/GenBank/DDBJ databases">
        <authorList>
            <person name="Lanie J.A."/>
            <person name="Ng W.-L."/>
            <person name="Kazmierczak K.M."/>
            <person name="Andrzejewski T.M."/>
            <person name="Davidsen T.M."/>
            <person name="Wayne K.J."/>
            <person name="Tettelin H."/>
            <person name="Glass J.I."/>
            <person name="Rusch D."/>
            <person name="Podicherti R."/>
            <person name="Tsui H.-C.T."/>
            <person name="Winkler M.E."/>
        </authorList>
    </citation>
    <scope>NUCLEOTIDE SEQUENCE</scope>
</reference>
<sequence>KIDDSAEAELKSALDEFTQAFSA</sequence>
<gene>
    <name evidence="1" type="ORF">METZ01_LOCUS379653</name>
</gene>
<proteinExistence type="predicted"/>
<organism evidence="1">
    <name type="scientific">marine metagenome</name>
    <dbReference type="NCBI Taxonomy" id="408172"/>
    <lineage>
        <taxon>unclassified sequences</taxon>
        <taxon>metagenomes</taxon>
        <taxon>ecological metagenomes</taxon>
    </lineage>
</organism>
<dbReference type="EMBL" id="UINC01139945">
    <property type="protein sequence ID" value="SVD26799.1"/>
    <property type="molecule type" value="Genomic_DNA"/>
</dbReference>
<name>A0A382TXL1_9ZZZZ</name>